<dbReference type="RefSeq" id="WP_377263823.1">
    <property type="nucleotide sequence ID" value="NZ_JBHMAA010000023.1"/>
</dbReference>
<organism evidence="1 2">
    <name type="scientific">Rhizobium puerariae</name>
    <dbReference type="NCBI Taxonomy" id="1585791"/>
    <lineage>
        <taxon>Bacteria</taxon>
        <taxon>Pseudomonadati</taxon>
        <taxon>Pseudomonadota</taxon>
        <taxon>Alphaproteobacteria</taxon>
        <taxon>Hyphomicrobiales</taxon>
        <taxon>Rhizobiaceae</taxon>
        <taxon>Rhizobium/Agrobacterium group</taxon>
        <taxon>Rhizobium</taxon>
    </lineage>
</organism>
<protein>
    <submittedName>
        <fullName evidence="1">Uncharacterized protein</fullName>
    </submittedName>
</protein>
<name>A0ABV6AMQ6_9HYPH</name>
<comment type="caution">
    <text evidence="1">The sequence shown here is derived from an EMBL/GenBank/DDBJ whole genome shotgun (WGS) entry which is preliminary data.</text>
</comment>
<dbReference type="EMBL" id="JBHMAA010000023">
    <property type="protein sequence ID" value="MFB9950998.1"/>
    <property type="molecule type" value="Genomic_DNA"/>
</dbReference>
<keyword evidence="2" id="KW-1185">Reference proteome</keyword>
<evidence type="ECO:0000313" key="2">
    <source>
        <dbReference type="Proteomes" id="UP001589692"/>
    </source>
</evidence>
<sequence length="98" mass="10965">MTEFNGYVGIVCHQVAVRSCVVVDTSGRLDPEYEFPVPVAHPTRAYIVAIFNDHGETLVSRLVWSEAEAQLATAAMKEEWQREGRLRYIGPLPVPPPE</sequence>
<gene>
    <name evidence="1" type="ORF">ACFFP0_19290</name>
</gene>
<evidence type="ECO:0000313" key="1">
    <source>
        <dbReference type="EMBL" id="MFB9950998.1"/>
    </source>
</evidence>
<accession>A0ABV6AMQ6</accession>
<proteinExistence type="predicted"/>
<reference evidence="1 2" key="1">
    <citation type="submission" date="2024-09" db="EMBL/GenBank/DDBJ databases">
        <authorList>
            <person name="Sun Q."/>
            <person name="Mori K."/>
        </authorList>
    </citation>
    <scope>NUCLEOTIDE SEQUENCE [LARGE SCALE GENOMIC DNA]</scope>
    <source>
        <strain evidence="1 2">TBRC 4938</strain>
    </source>
</reference>
<dbReference type="Proteomes" id="UP001589692">
    <property type="component" value="Unassembled WGS sequence"/>
</dbReference>